<dbReference type="Pfam" id="PF03446">
    <property type="entry name" value="NAD_binding_2"/>
    <property type="match status" value="1"/>
</dbReference>
<dbReference type="InterPro" id="IPR036291">
    <property type="entry name" value="NAD(P)-bd_dom_sf"/>
</dbReference>
<dbReference type="SUPFAM" id="SSF48179">
    <property type="entry name" value="6-phosphogluconate dehydrogenase C-terminal domain-like"/>
    <property type="match status" value="1"/>
</dbReference>
<comment type="similarity">
    <text evidence="1">Belongs to the HIBADH-related family.</text>
</comment>
<feature type="active site" evidence="4">
    <location>
        <position position="171"/>
    </location>
</feature>
<dbReference type="EMBL" id="JACJII010000001">
    <property type="protein sequence ID" value="MBA9004705.1"/>
    <property type="molecule type" value="Genomic_DNA"/>
</dbReference>
<dbReference type="Gene3D" id="3.40.50.720">
    <property type="entry name" value="NAD(P)-binding Rossmann-like Domain"/>
    <property type="match status" value="1"/>
</dbReference>
<keyword evidence="2 7" id="KW-0560">Oxidoreductase</keyword>
<evidence type="ECO:0000313" key="7">
    <source>
        <dbReference type="EMBL" id="MBA9004705.1"/>
    </source>
</evidence>
<dbReference type="GO" id="GO:0008442">
    <property type="term" value="F:3-hydroxyisobutyrate dehydrogenase activity"/>
    <property type="evidence" value="ECO:0007669"/>
    <property type="project" value="UniProtKB-EC"/>
</dbReference>
<dbReference type="Proteomes" id="UP000539313">
    <property type="component" value="Unassembled WGS sequence"/>
</dbReference>
<dbReference type="Gene3D" id="1.10.1040.10">
    <property type="entry name" value="N-(1-d-carboxylethyl)-l-norvaline Dehydrogenase, domain 2"/>
    <property type="match status" value="1"/>
</dbReference>
<reference evidence="7 8" key="1">
    <citation type="submission" date="2020-08" db="EMBL/GenBank/DDBJ databases">
        <title>Sequencing the genomes of 1000 actinobacteria strains.</title>
        <authorList>
            <person name="Klenk H.-P."/>
        </authorList>
    </citation>
    <scope>NUCLEOTIDE SEQUENCE [LARGE SCALE GENOMIC DNA]</scope>
    <source>
        <strain evidence="7 8">DSM 45823</strain>
    </source>
</reference>
<dbReference type="InterPro" id="IPR006115">
    <property type="entry name" value="6PGDH_NADP-bd"/>
</dbReference>
<protein>
    <submittedName>
        <fullName evidence="7">3-hydroxyisobutyrate dehydrogenase</fullName>
        <ecNumber evidence="7">1.1.1.31</ecNumber>
    </submittedName>
</protein>
<dbReference type="PIRSF" id="PIRSF000103">
    <property type="entry name" value="HIBADH"/>
    <property type="match status" value="1"/>
</dbReference>
<proteinExistence type="inferred from homology"/>
<evidence type="ECO:0000256" key="3">
    <source>
        <dbReference type="ARBA" id="ARBA00023027"/>
    </source>
</evidence>
<dbReference type="Pfam" id="PF14833">
    <property type="entry name" value="NAD_binding_11"/>
    <property type="match status" value="1"/>
</dbReference>
<name>A0A7W3MZE3_9ACTN</name>
<evidence type="ECO:0000256" key="1">
    <source>
        <dbReference type="ARBA" id="ARBA00009080"/>
    </source>
</evidence>
<sequence>MTGTKIAVLGTGIIGAPVARNLSRDFAVRVWNRTRAKAEPLAATNGIEVAGTPTEAVTGAGIVVTVLKDGPTALRVMRDAAPGLAEDAIWIQLGTVGVTAIEELAGFAERHRLVFYDAPVQGTRQPAESGRLVILASGPEDARAHVQPVFDAIGSRTVWVSPRPGDSSRLKLALNSLVLALTHGTAESLALAEALGVDPRLVVDVVTGGPLDSGYFQTKAAAMLNGAYEPAFALANAAKDTRLILEAAEVAGFHADLAAGGLRRFERALEKGHGDKDMAASYLAG</sequence>
<dbReference type="InterPro" id="IPR008927">
    <property type="entry name" value="6-PGluconate_DH-like_C_sf"/>
</dbReference>
<dbReference type="PANTHER" id="PTHR43580">
    <property type="entry name" value="OXIDOREDUCTASE GLYR1-RELATED"/>
    <property type="match status" value="1"/>
</dbReference>
<evidence type="ECO:0000256" key="2">
    <source>
        <dbReference type="ARBA" id="ARBA00023002"/>
    </source>
</evidence>
<keyword evidence="8" id="KW-1185">Reference proteome</keyword>
<dbReference type="InterPro" id="IPR015815">
    <property type="entry name" value="HIBADH-related"/>
</dbReference>
<comment type="caution">
    <text evidence="7">The sequence shown here is derived from an EMBL/GenBank/DDBJ whole genome shotgun (WGS) entry which is preliminary data.</text>
</comment>
<evidence type="ECO:0000313" key="8">
    <source>
        <dbReference type="Proteomes" id="UP000539313"/>
    </source>
</evidence>
<evidence type="ECO:0000256" key="4">
    <source>
        <dbReference type="PIRSR" id="PIRSR000103-1"/>
    </source>
</evidence>
<dbReference type="GO" id="GO:0051287">
    <property type="term" value="F:NAD binding"/>
    <property type="evidence" value="ECO:0007669"/>
    <property type="project" value="InterPro"/>
</dbReference>
<dbReference type="EC" id="1.1.1.31" evidence="7"/>
<evidence type="ECO:0000259" key="5">
    <source>
        <dbReference type="Pfam" id="PF03446"/>
    </source>
</evidence>
<dbReference type="RefSeq" id="WP_182706078.1">
    <property type="nucleotide sequence ID" value="NZ_JACJII010000001.1"/>
</dbReference>
<evidence type="ECO:0000259" key="6">
    <source>
        <dbReference type="Pfam" id="PF14833"/>
    </source>
</evidence>
<dbReference type="InterPro" id="IPR051265">
    <property type="entry name" value="HIBADH-related_NP60_sf"/>
</dbReference>
<dbReference type="SUPFAM" id="SSF51735">
    <property type="entry name" value="NAD(P)-binding Rossmann-fold domains"/>
    <property type="match status" value="1"/>
</dbReference>
<gene>
    <name evidence="7" type="ORF">HNR21_003587</name>
</gene>
<feature type="domain" description="3-hydroxyisobutyrate dehydrogenase-like NAD-binding" evidence="6">
    <location>
        <begin position="166"/>
        <end position="281"/>
    </location>
</feature>
<dbReference type="GO" id="GO:0050661">
    <property type="term" value="F:NADP binding"/>
    <property type="evidence" value="ECO:0007669"/>
    <property type="project" value="InterPro"/>
</dbReference>
<dbReference type="InterPro" id="IPR029154">
    <property type="entry name" value="HIBADH-like_NADP-bd"/>
</dbReference>
<accession>A0A7W3MZE3</accession>
<dbReference type="InterPro" id="IPR013328">
    <property type="entry name" value="6PGD_dom2"/>
</dbReference>
<keyword evidence="3" id="KW-0520">NAD</keyword>
<dbReference type="AlphaFoldDB" id="A0A7W3MZE3"/>
<dbReference type="PANTHER" id="PTHR43580:SF2">
    <property type="entry name" value="CYTOKINE-LIKE NUCLEAR FACTOR N-PAC"/>
    <property type="match status" value="1"/>
</dbReference>
<organism evidence="7 8">
    <name type="scientific">Thermomonospora cellulosilytica</name>
    <dbReference type="NCBI Taxonomy" id="1411118"/>
    <lineage>
        <taxon>Bacteria</taxon>
        <taxon>Bacillati</taxon>
        <taxon>Actinomycetota</taxon>
        <taxon>Actinomycetes</taxon>
        <taxon>Streptosporangiales</taxon>
        <taxon>Thermomonosporaceae</taxon>
        <taxon>Thermomonospora</taxon>
    </lineage>
</organism>
<feature type="domain" description="6-phosphogluconate dehydrogenase NADP-binding" evidence="5">
    <location>
        <begin position="5"/>
        <end position="159"/>
    </location>
</feature>